<name>A0A7M1SQU1_9MICO</name>
<evidence type="ECO:0000259" key="4">
    <source>
        <dbReference type="Pfam" id="PF00135"/>
    </source>
</evidence>
<accession>A0A7M1SQU1</accession>
<dbReference type="Gene3D" id="3.40.50.1820">
    <property type="entry name" value="alpha/beta hydrolase"/>
    <property type="match status" value="1"/>
</dbReference>
<dbReference type="InterPro" id="IPR002018">
    <property type="entry name" value="CarbesteraseB"/>
</dbReference>
<dbReference type="SUPFAM" id="SSF53474">
    <property type="entry name" value="alpha/beta-Hydrolases"/>
    <property type="match status" value="1"/>
</dbReference>
<dbReference type="InterPro" id="IPR019826">
    <property type="entry name" value="Carboxylesterase_B_AS"/>
</dbReference>
<evidence type="ECO:0000256" key="3">
    <source>
        <dbReference type="RuleBase" id="RU361235"/>
    </source>
</evidence>
<proteinExistence type="inferred from homology"/>
<keyword evidence="6" id="KW-1185">Reference proteome</keyword>
<dbReference type="GO" id="GO:0016787">
    <property type="term" value="F:hydrolase activity"/>
    <property type="evidence" value="ECO:0007669"/>
    <property type="project" value="UniProtKB-KW"/>
</dbReference>
<keyword evidence="2 3" id="KW-0378">Hydrolase</keyword>
<evidence type="ECO:0000313" key="6">
    <source>
        <dbReference type="Proteomes" id="UP000593758"/>
    </source>
</evidence>
<dbReference type="PROSITE" id="PS00122">
    <property type="entry name" value="CARBOXYLESTERASE_B_1"/>
    <property type="match status" value="1"/>
</dbReference>
<evidence type="ECO:0000313" key="5">
    <source>
        <dbReference type="EMBL" id="QOR69949.1"/>
    </source>
</evidence>
<feature type="domain" description="Carboxylesterase type B" evidence="4">
    <location>
        <begin position="10"/>
        <end position="322"/>
    </location>
</feature>
<sequence length="494" mass="52033">MAAGTQDTVLVATRAGTVRGVARPGSLAFRGIPYAAAPVGELRFAAPAPHPGWDGVRDAMENGPTPSLGPVGDAYSIPEPVVSGSEVLNLNVFTPDTAARLPVYVWVHGGSYVGGSPGGPWFDGATFNASGVVVVTITYRLGFEGYGDVPGAPSNRALRDMIAALEWVQENIGDFGGDPGRVTLGGQSAGAGAVLALLAAPRATGLFHRAVSHSAPLPDIDVATAQRVGRDLASACGVEHTLDGWRGVPRTDVVAAERATGSADLFAALANLYRMLSGEEPVTTFGPVLDGDLLPEDSQDLLQGNPGIPLMLGATSHEFNRVTAPIERYLARGVGAAVLMGLGVPPALARAYPRAFPDWNPAELLGQAVTDRVFRIPAVKVSTARAASPASHTWLWDFRWRSPVSGRAVHCVDLPFAWGRLNAERVQRIAGASPPETLQREVHSAIARFVNGGHPGWQPFGPEQPTARVWDTPAWTGRDPFRFERIALEVLSGS</sequence>
<dbReference type="EMBL" id="CP063169">
    <property type="protein sequence ID" value="QOR69949.1"/>
    <property type="molecule type" value="Genomic_DNA"/>
</dbReference>
<dbReference type="InterPro" id="IPR050309">
    <property type="entry name" value="Type-B_Carboxylest/Lipase"/>
</dbReference>
<comment type="similarity">
    <text evidence="1 3">Belongs to the type-B carboxylesterase/lipase family.</text>
</comment>
<dbReference type="InterPro" id="IPR029058">
    <property type="entry name" value="AB_hydrolase_fold"/>
</dbReference>
<dbReference type="KEGG" id="halt:IM660_15050"/>
<dbReference type="Pfam" id="PF00135">
    <property type="entry name" value="COesterase"/>
    <property type="match status" value="1"/>
</dbReference>
<dbReference type="PANTHER" id="PTHR11559">
    <property type="entry name" value="CARBOXYLESTERASE"/>
    <property type="match status" value="1"/>
</dbReference>
<dbReference type="Proteomes" id="UP000593758">
    <property type="component" value="Chromosome"/>
</dbReference>
<gene>
    <name evidence="5" type="ORF">IM660_15050</name>
</gene>
<reference evidence="5 6" key="1">
    <citation type="submission" date="2020-10" db="EMBL/GenBank/DDBJ databases">
        <title>Haloactinobacterium sp. RN3S43, a bacterium isolated from saline soil.</title>
        <authorList>
            <person name="Sun J.-Q."/>
        </authorList>
    </citation>
    <scope>NUCLEOTIDE SEQUENCE [LARGE SCALE GENOMIC DNA]</scope>
    <source>
        <strain evidence="5 6">RN3S43</strain>
    </source>
</reference>
<dbReference type="AlphaFoldDB" id="A0A7M1SQU1"/>
<dbReference type="EC" id="3.1.1.-" evidence="3"/>
<evidence type="ECO:0000256" key="1">
    <source>
        <dbReference type="ARBA" id="ARBA00005964"/>
    </source>
</evidence>
<organism evidence="5 6">
    <name type="scientific">Ruania alkalisoli</name>
    <dbReference type="NCBI Taxonomy" id="2779775"/>
    <lineage>
        <taxon>Bacteria</taxon>
        <taxon>Bacillati</taxon>
        <taxon>Actinomycetota</taxon>
        <taxon>Actinomycetes</taxon>
        <taxon>Micrococcales</taxon>
        <taxon>Ruaniaceae</taxon>
        <taxon>Ruania</taxon>
    </lineage>
</organism>
<evidence type="ECO:0000256" key="2">
    <source>
        <dbReference type="ARBA" id="ARBA00022801"/>
    </source>
</evidence>
<protein>
    <recommendedName>
        <fullName evidence="3">Carboxylic ester hydrolase</fullName>
        <ecNumber evidence="3">3.1.1.-</ecNumber>
    </recommendedName>
</protein>
<dbReference type="RefSeq" id="WP_193496657.1">
    <property type="nucleotide sequence ID" value="NZ_CP063169.1"/>
</dbReference>